<evidence type="ECO:0000313" key="2">
    <source>
        <dbReference type="EMBL" id="KAJ7632352.1"/>
    </source>
</evidence>
<comment type="caution">
    <text evidence="2">The sequence shown here is derived from an EMBL/GenBank/DDBJ whole genome shotgun (WGS) entry which is preliminary data.</text>
</comment>
<gene>
    <name evidence="2" type="ORF">FB45DRAFT_1002827</name>
</gene>
<keyword evidence="3" id="KW-1185">Reference proteome</keyword>
<accession>A0AAD7BWD4</accession>
<evidence type="ECO:0000313" key="3">
    <source>
        <dbReference type="Proteomes" id="UP001221142"/>
    </source>
</evidence>
<dbReference type="Proteomes" id="UP001221142">
    <property type="component" value="Unassembled WGS sequence"/>
</dbReference>
<name>A0AAD7BWD4_9AGAR</name>
<feature type="transmembrane region" description="Helical" evidence="1">
    <location>
        <begin position="25"/>
        <end position="51"/>
    </location>
</feature>
<sequence>MSSVIDAAVLEIVFWSVRSHDDMHLLLIVFTFIFFLIVLITISLIVLIWLYCLCSTLSETTIPLKSTSCSWVKPDDEDEELDKKQESPLGPWQQNDWGILISQIPHITCLAIYTSQYLLSESTTDLTSLHTQWTTQFKHPHQSQLCEIVVESALADEAQQYPDFEDNGGDLSPNINITFLSALWY</sequence>
<proteinExistence type="predicted"/>
<dbReference type="AlphaFoldDB" id="A0AAD7BWD4"/>
<dbReference type="EMBL" id="JARKIF010000008">
    <property type="protein sequence ID" value="KAJ7632352.1"/>
    <property type="molecule type" value="Genomic_DNA"/>
</dbReference>
<reference evidence="2" key="1">
    <citation type="submission" date="2023-03" db="EMBL/GenBank/DDBJ databases">
        <title>Massive genome expansion in bonnet fungi (Mycena s.s.) driven by repeated elements and novel gene families across ecological guilds.</title>
        <authorList>
            <consortium name="Lawrence Berkeley National Laboratory"/>
            <person name="Harder C.B."/>
            <person name="Miyauchi S."/>
            <person name="Viragh M."/>
            <person name="Kuo A."/>
            <person name="Thoen E."/>
            <person name="Andreopoulos B."/>
            <person name="Lu D."/>
            <person name="Skrede I."/>
            <person name="Drula E."/>
            <person name="Henrissat B."/>
            <person name="Morin E."/>
            <person name="Kohler A."/>
            <person name="Barry K."/>
            <person name="LaButti K."/>
            <person name="Morin E."/>
            <person name="Salamov A."/>
            <person name="Lipzen A."/>
            <person name="Mereny Z."/>
            <person name="Hegedus B."/>
            <person name="Baldrian P."/>
            <person name="Stursova M."/>
            <person name="Weitz H."/>
            <person name="Taylor A."/>
            <person name="Grigoriev I.V."/>
            <person name="Nagy L.G."/>
            <person name="Martin F."/>
            <person name="Kauserud H."/>
        </authorList>
    </citation>
    <scope>NUCLEOTIDE SEQUENCE</scope>
    <source>
        <strain evidence="2">9284</strain>
    </source>
</reference>
<keyword evidence="1" id="KW-0472">Membrane</keyword>
<evidence type="ECO:0000256" key="1">
    <source>
        <dbReference type="SAM" id="Phobius"/>
    </source>
</evidence>
<protein>
    <submittedName>
        <fullName evidence="2">Uncharacterized protein</fullName>
    </submittedName>
</protein>
<keyword evidence="1" id="KW-0812">Transmembrane</keyword>
<keyword evidence="1" id="KW-1133">Transmembrane helix</keyword>
<organism evidence="2 3">
    <name type="scientific">Roridomyces roridus</name>
    <dbReference type="NCBI Taxonomy" id="1738132"/>
    <lineage>
        <taxon>Eukaryota</taxon>
        <taxon>Fungi</taxon>
        <taxon>Dikarya</taxon>
        <taxon>Basidiomycota</taxon>
        <taxon>Agaricomycotina</taxon>
        <taxon>Agaricomycetes</taxon>
        <taxon>Agaricomycetidae</taxon>
        <taxon>Agaricales</taxon>
        <taxon>Marasmiineae</taxon>
        <taxon>Mycenaceae</taxon>
        <taxon>Roridomyces</taxon>
    </lineage>
</organism>